<accession>A0ABS4H805</accession>
<gene>
    <name evidence="1" type="ORF">J2Z20_003605</name>
</gene>
<name>A0ABS4H805_9BACL</name>
<dbReference type="RefSeq" id="WP_209853372.1">
    <property type="nucleotide sequence ID" value="NZ_CBCRVE010000031.1"/>
</dbReference>
<proteinExistence type="predicted"/>
<dbReference type="EMBL" id="JAGGKP010000021">
    <property type="protein sequence ID" value="MBP1938663.1"/>
    <property type="molecule type" value="Genomic_DNA"/>
</dbReference>
<organism evidence="1 2">
    <name type="scientific">Paenibacillus sediminis</name>
    <dbReference type="NCBI Taxonomy" id="664909"/>
    <lineage>
        <taxon>Bacteria</taxon>
        <taxon>Bacillati</taxon>
        <taxon>Bacillota</taxon>
        <taxon>Bacilli</taxon>
        <taxon>Bacillales</taxon>
        <taxon>Paenibacillaceae</taxon>
        <taxon>Paenibacillus</taxon>
    </lineage>
</organism>
<keyword evidence="2" id="KW-1185">Reference proteome</keyword>
<evidence type="ECO:0008006" key="3">
    <source>
        <dbReference type="Google" id="ProtNLM"/>
    </source>
</evidence>
<dbReference type="Proteomes" id="UP001519273">
    <property type="component" value="Unassembled WGS sequence"/>
</dbReference>
<sequence>MNFEHEKWIDAEEHASWKMRKAMAQDLINRQILDNKNRNQIVDLLGEPEVFSDVPENEMYYTIEEDYGHDIDPIKLEYLVVKLQTNEKVESYYRKVVLDKT</sequence>
<protein>
    <recommendedName>
        <fullName evidence="3">Trigger factor C-terminal domain-containing protein</fullName>
    </recommendedName>
</protein>
<evidence type="ECO:0000313" key="2">
    <source>
        <dbReference type="Proteomes" id="UP001519273"/>
    </source>
</evidence>
<evidence type="ECO:0000313" key="1">
    <source>
        <dbReference type="EMBL" id="MBP1938663.1"/>
    </source>
</evidence>
<reference evidence="1 2" key="1">
    <citation type="submission" date="2021-03" db="EMBL/GenBank/DDBJ databases">
        <title>Genomic Encyclopedia of Type Strains, Phase IV (KMG-IV): sequencing the most valuable type-strain genomes for metagenomic binning, comparative biology and taxonomic classification.</title>
        <authorList>
            <person name="Goeker M."/>
        </authorList>
    </citation>
    <scope>NUCLEOTIDE SEQUENCE [LARGE SCALE GENOMIC DNA]</scope>
    <source>
        <strain evidence="1 2">DSM 23491</strain>
    </source>
</reference>
<comment type="caution">
    <text evidence="1">The sequence shown here is derived from an EMBL/GenBank/DDBJ whole genome shotgun (WGS) entry which is preliminary data.</text>
</comment>